<dbReference type="AlphaFoldDB" id="A0A8J2YJ79"/>
<dbReference type="Gene3D" id="1.10.4030.10">
    <property type="entry name" value="Porin chaperone SurA, peptide-binding domain"/>
    <property type="match status" value="1"/>
</dbReference>
<keyword evidence="1 3" id="KW-0732">Signal</keyword>
<evidence type="ECO:0000256" key="2">
    <source>
        <dbReference type="ARBA" id="ARBA00023110"/>
    </source>
</evidence>
<comment type="caution">
    <text evidence="5">The sequence shown here is derived from an EMBL/GenBank/DDBJ whole genome shotgun (WGS) entry which is preliminary data.</text>
</comment>
<keyword evidence="2" id="KW-0413">Isomerase</keyword>
<reference evidence="5" key="1">
    <citation type="journal article" date="2014" name="Int. J. Syst. Evol. Microbiol.">
        <title>Complete genome sequence of Corynebacterium casei LMG S-19264T (=DSM 44701T), isolated from a smear-ripened cheese.</title>
        <authorList>
            <consortium name="US DOE Joint Genome Institute (JGI-PGF)"/>
            <person name="Walter F."/>
            <person name="Albersmeier A."/>
            <person name="Kalinowski J."/>
            <person name="Ruckert C."/>
        </authorList>
    </citation>
    <scope>NUCLEOTIDE SEQUENCE</scope>
    <source>
        <strain evidence="5">CCM 7684</strain>
    </source>
</reference>
<feature type="signal peptide" evidence="3">
    <location>
        <begin position="1"/>
        <end position="28"/>
    </location>
</feature>
<dbReference type="InterPro" id="IPR027304">
    <property type="entry name" value="Trigger_fact/SurA_dom_sf"/>
</dbReference>
<keyword evidence="6" id="KW-1185">Reference proteome</keyword>
<evidence type="ECO:0000259" key="4">
    <source>
        <dbReference type="Pfam" id="PF09312"/>
    </source>
</evidence>
<dbReference type="EMBL" id="BMCP01000002">
    <property type="protein sequence ID" value="GGE46858.1"/>
    <property type="molecule type" value="Genomic_DNA"/>
</dbReference>
<dbReference type="PANTHER" id="PTHR47637:SF1">
    <property type="entry name" value="CHAPERONE SURA"/>
    <property type="match status" value="1"/>
</dbReference>
<feature type="chain" id="PRO_5035182586" description="SurA N-terminal domain-containing protein" evidence="3">
    <location>
        <begin position="29"/>
        <end position="308"/>
    </location>
</feature>
<gene>
    <name evidence="5" type="ORF">GCM10007276_25030</name>
</gene>
<proteinExistence type="predicted"/>
<evidence type="ECO:0000313" key="5">
    <source>
        <dbReference type="EMBL" id="GGE46858.1"/>
    </source>
</evidence>
<organism evidence="5 6">
    <name type="scientific">Agaricicola taiwanensis</name>
    <dbReference type="NCBI Taxonomy" id="591372"/>
    <lineage>
        <taxon>Bacteria</taxon>
        <taxon>Pseudomonadati</taxon>
        <taxon>Pseudomonadota</taxon>
        <taxon>Alphaproteobacteria</taxon>
        <taxon>Rhodobacterales</taxon>
        <taxon>Paracoccaceae</taxon>
        <taxon>Agaricicola</taxon>
    </lineage>
</organism>
<dbReference type="RefSeq" id="WP_188410044.1">
    <property type="nucleotide sequence ID" value="NZ_BMCP01000002.1"/>
</dbReference>
<sequence length="308" mass="34010">MQILNRFLAPAFAALALAAFFAATPARAQSIKVVVNAAPITSLEIQQRKALLRLVERKSISDKEATEQLIDELLVQQEGARRRVTVADEEVNSRYASVAQSTKLSLSQLAQALAQGGTSERAFKNYIRGQLLTRKVLASRFDVSRAVAPSDITAQLAQQQKEGGGSSAHRYTVRQIIFVLPKNAGSGEVQRRRQEAMAMRSRVSSCEEAATFARGLRNVAVKEPTTRATSQIGETLDKQLASLKIGGLTAPERGDNGVEMIALCEREAISDDSYQRQKIQYELADEKFKAERDNIMAELRKRAVIDYR</sequence>
<dbReference type="GO" id="GO:0003755">
    <property type="term" value="F:peptidyl-prolyl cis-trans isomerase activity"/>
    <property type="evidence" value="ECO:0007669"/>
    <property type="project" value="UniProtKB-KW"/>
</dbReference>
<evidence type="ECO:0000313" key="6">
    <source>
        <dbReference type="Proteomes" id="UP000602745"/>
    </source>
</evidence>
<dbReference type="Proteomes" id="UP000602745">
    <property type="component" value="Unassembled WGS sequence"/>
</dbReference>
<dbReference type="InterPro" id="IPR015391">
    <property type="entry name" value="SurA_N"/>
</dbReference>
<evidence type="ECO:0000256" key="1">
    <source>
        <dbReference type="ARBA" id="ARBA00022729"/>
    </source>
</evidence>
<evidence type="ECO:0000256" key="3">
    <source>
        <dbReference type="SAM" id="SignalP"/>
    </source>
</evidence>
<feature type="domain" description="SurA N-terminal" evidence="4">
    <location>
        <begin position="61"/>
        <end position="136"/>
    </location>
</feature>
<accession>A0A8J2YJ79</accession>
<dbReference type="PANTHER" id="PTHR47637">
    <property type="entry name" value="CHAPERONE SURA"/>
    <property type="match status" value="1"/>
</dbReference>
<reference evidence="5" key="2">
    <citation type="submission" date="2020-09" db="EMBL/GenBank/DDBJ databases">
        <authorList>
            <person name="Sun Q."/>
            <person name="Sedlacek I."/>
        </authorList>
    </citation>
    <scope>NUCLEOTIDE SEQUENCE</scope>
    <source>
        <strain evidence="5">CCM 7684</strain>
    </source>
</reference>
<name>A0A8J2YJ79_9RHOB</name>
<dbReference type="Pfam" id="PF09312">
    <property type="entry name" value="SurA_N"/>
    <property type="match status" value="1"/>
</dbReference>
<dbReference type="InterPro" id="IPR050280">
    <property type="entry name" value="OMP_Chaperone_SurA"/>
</dbReference>
<dbReference type="SUPFAM" id="SSF109998">
    <property type="entry name" value="Triger factor/SurA peptide-binding domain-like"/>
    <property type="match status" value="1"/>
</dbReference>
<protein>
    <recommendedName>
        <fullName evidence="4">SurA N-terminal domain-containing protein</fullName>
    </recommendedName>
</protein>
<keyword evidence="2" id="KW-0697">Rotamase</keyword>